<accession>A0A068QW17</accession>
<evidence type="ECO:0000313" key="3">
    <source>
        <dbReference type="EMBL" id="TYP04403.1"/>
    </source>
</evidence>
<evidence type="ECO:0000256" key="1">
    <source>
        <dbReference type="SAM" id="SignalP"/>
    </source>
</evidence>
<organism evidence="2 4">
    <name type="scientific">Xenorhabdus doucetiae</name>
    <dbReference type="NCBI Taxonomy" id="351671"/>
    <lineage>
        <taxon>Bacteria</taxon>
        <taxon>Pseudomonadati</taxon>
        <taxon>Pseudomonadota</taxon>
        <taxon>Gammaproteobacteria</taxon>
        <taxon>Enterobacterales</taxon>
        <taxon>Morganellaceae</taxon>
        <taxon>Xenorhabdus</taxon>
    </lineage>
</organism>
<dbReference type="Proteomes" id="UP000032721">
    <property type="component" value="Chromosome"/>
</dbReference>
<dbReference type="Proteomes" id="UP000324170">
    <property type="component" value="Unassembled WGS sequence"/>
</dbReference>
<reference evidence="3 5" key="2">
    <citation type="submission" date="2019-07" db="EMBL/GenBank/DDBJ databases">
        <title>Genomic Encyclopedia of Type Strains, Phase I: the one thousand microbial genomes (KMG-I) project.</title>
        <authorList>
            <person name="Kyrpides N."/>
        </authorList>
    </citation>
    <scope>NUCLEOTIDE SEQUENCE [LARGE SCALE GENOMIC DNA]</scope>
    <source>
        <strain evidence="3 5">DSM 17909</strain>
    </source>
</reference>
<name>A0A068QW17_9GAMM</name>
<dbReference type="RefSeq" id="WP_045972701.1">
    <property type="nucleotide sequence ID" value="NZ_CAWMED010000001.1"/>
</dbReference>
<gene>
    <name evidence="3" type="ORF">LY16_02207</name>
    <name evidence="2" type="ORF">XDD1_3458</name>
</gene>
<feature type="signal peptide" evidence="1">
    <location>
        <begin position="1"/>
        <end position="21"/>
    </location>
</feature>
<dbReference type="AlphaFoldDB" id="A0A068QW17"/>
<dbReference type="EMBL" id="VNHN01000034">
    <property type="protein sequence ID" value="TYP04403.1"/>
    <property type="molecule type" value="Genomic_DNA"/>
</dbReference>
<dbReference type="STRING" id="351671.XDD1_3458"/>
<dbReference type="EMBL" id="FO704550">
    <property type="protein sequence ID" value="CDG19148.1"/>
    <property type="molecule type" value="Genomic_DNA"/>
</dbReference>
<keyword evidence="1" id="KW-0732">Signal</keyword>
<keyword evidence="5" id="KW-1185">Reference proteome</keyword>
<evidence type="ECO:0000313" key="5">
    <source>
        <dbReference type="Proteomes" id="UP000324170"/>
    </source>
</evidence>
<proteinExistence type="predicted"/>
<reference evidence="2 4" key="1">
    <citation type="submission" date="2013-07" db="EMBL/GenBank/DDBJ databases">
        <authorList>
            <person name="Genoscope - CEA"/>
        </authorList>
    </citation>
    <scope>NUCLEOTIDE SEQUENCE [LARGE SCALE GENOMIC DNA]</scope>
    <source>
        <strain evidence="2">FRM16</strain>
        <strain evidence="4">FRM16 / DSM 17909</strain>
    </source>
</reference>
<evidence type="ECO:0008006" key="6">
    <source>
        <dbReference type="Google" id="ProtNLM"/>
    </source>
</evidence>
<sequence>MKTSHKLLISLACVVTLAGCARNVPILTPQTTIMTQNSLPSVKKAILEAGKKRKWIMAEVSPGVIDGFLKNREHDVKIRINYTAKTYSINYVNSHNLRENNGKIHRNYNRWVNNLDRDIQLNLALLANQ</sequence>
<protein>
    <recommendedName>
        <fullName evidence="6">Lipoprotein</fullName>
    </recommendedName>
</protein>
<evidence type="ECO:0000313" key="4">
    <source>
        <dbReference type="Proteomes" id="UP000032721"/>
    </source>
</evidence>
<dbReference type="HOGENOM" id="CLU_148014_0_0_6"/>
<dbReference type="OrthoDB" id="9815328at2"/>
<dbReference type="PROSITE" id="PS51257">
    <property type="entry name" value="PROKAR_LIPOPROTEIN"/>
    <property type="match status" value="1"/>
</dbReference>
<feature type="chain" id="PRO_5001654663" description="Lipoprotein" evidence="1">
    <location>
        <begin position="22"/>
        <end position="129"/>
    </location>
</feature>
<dbReference type="KEGG" id="xdo:XDD1_3458"/>
<evidence type="ECO:0000313" key="2">
    <source>
        <dbReference type="EMBL" id="CDG19148.1"/>
    </source>
</evidence>